<dbReference type="AlphaFoldDB" id="A0A3L6SIZ3"/>
<protein>
    <submittedName>
        <fullName evidence="5">Mitochondrial-processing peptidase subunit beta</fullName>
    </submittedName>
</protein>
<keyword evidence="6" id="KW-1185">Reference proteome</keyword>
<comment type="similarity">
    <text evidence="1">Belongs to the peptidase M16 family.</text>
</comment>
<dbReference type="GO" id="GO:0004222">
    <property type="term" value="F:metalloendopeptidase activity"/>
    <property type="evidence" value="ECO:0007669"/>
    <property type="project" value="InterPro"/>
</dbReference>
<dbReference type="InterPro" id="IPR001431">
    <property type="entry name" value="Pept_M16_Zn_BS"/>
</dbReference>
<evidence type="ECO:0000256" key="1">
    <source>
        <dbReference type="RuleBase" id="RU004447"/>
    </source>
</evidence>
<evidence type="ECO:0000259" key="3">
    <source>
        <dbReference type="Pfam" id="PF00675"/>
    </source>
</evidence>
<dbReference type="Gene3D" id="3.30.830.10">
    <property type="entry name" value="Metalloenzyme, LuxS/M16 peptidase-like"/>
    <property type="match status" value="3"/>
</dbReference>
<reference evidence="6" key="1">
    <citation type="journal article" date="2019" name="Nat. Commun.">
        <title>The genome of broomcorn millet.</title>
        <authorList>
            <person name="Zou C."/>
            <person name="Miki D."/>
            <person name="Li D."/>
            <person name="Tang Q."/>
            <person name="Xiao L."/>
            <person name="Rajput S."/>
            <person name="Deng P."/>
            <person name="Jia W."/>
            <person name="Huang R."/>
            <person name="Zhang M."/>
            <person name="Sun Y."/>
            <person name="Hu J."/>
            <person name="Fu X."/>
            <person name="Schnable P.S."/>
            <person name="Li F."/>
            <person name="Zhang H."/>
            <person name="Feng B."/>
            <person name="Zhu X."/>
            <person name="Liu R."/>
            <person name="Schnable J.C."/>
            <person name="Zhu J.-K."/>
            <person name="Zhang H."/>
        </authorList>
    </citation>
    <scope>NUCLEOTIDE SEQUENCE [LARGE SCALE GENOMIC DNA]</scope>
</reference>
<dbReference type="InterPro" id="IPR011765">
    <property type="entry name" value="Pept_M16_N"/>
</dbReference>
<proteinExistence type="inferred from homology"/>
<name>A0A3L6SIZ3_PANMI</name>
<evidence type="ECO:0000256" key="2">
    <source>
        <dbReference type="SAM" id="MobiDB-lite"/>
    </source>
</evidence>
<gene>
    <name evidence="5" type="ORF">C2845_PM07G20660</name>
</gene>
<organism evidence="5 6">
    <name type="scientific">Panicum miliaceum</name>
    <name type="common">Proso millet</name>
    <name type="synonym">Broomcorn millet</name>
    <dbReference type="NCBI Taxonomy" id="4540"/>
    <lineage>
        <taxon>Eukaryota</taxon>
        <taxon>Viridiplantae</taxon>
        <taxon>Streptophyta</taxon>
        <taxon>Embryophyta</taxon>
        <taxon>Tracheophyta</taxon>
        <taxon>Spermatophyta</taxon>
        <taxon>Magnoliopsida</taxon>
        <taxon>Liliopsida</taxon>
        <taxon>Poales</taxon>
        <taxon>Poaceae</taxon>
        <taxon>PACMAD clade</taxon>
        <taxon>Panicoideae</taxon>
        <taxon>Panicodae</taxon>
        <taxon>Paniceae</taxon>
        <taxon>Panicinae</taxon>
        <taxon>Panicum</taxon>
        <taxon>Panicum sect. Panicum</taxon>
    </lineage>
</organism>
<dbReference type="STRING" id="4540.A0A3L6SIZ3"/>
<feature type="compositionally biased region" description="Low complexity" evidence="2">
    <location>
        <begin position="26"/>
        <end position="37"/>
    </location>
</feature>
<dbReference type="PROSITE" id="PS00143">
    <property type="entry name" value="INSULINASE"/>
    <property type="match status" value="1"/>
</dbReference>
<dbReference type="PANTHER" id="PTHR11851:SF196">
    <property type="entry name" value="MITOCHONDRIAL-PROCESSING PEPTIDASE SUBUNIT BETA MITOCHONDRIAL"/>
    <property type="match status" value="1"/>
</dbReference>
<evidence type="ECO:0000313" key="5">
    <source>
        <dbReference type="EMBL" id="RLN22030.1"/>
    </source>
</evidence>
<dbReference type="SUPFAM" id="SSF63411">
    <property type="entry name" value="LuxS/MPP-like metallohydrolase"/>
    <property type="match status" value="3"/>
</dbReference>
<dbReference type="GO" id="GO:0006508">
    <property type="term" value="P:proteolysis"/>
    <property type="evidence" value="ECO:0007669"/>
    <property type="project" value="InterPro"/>
</dbReference>
<dbReference type="PANTHER" id="PTHR11851">
    <property type="entry name" value="METALLOPROTEASE"/>
    <property type="match status" value="1"/>
</dbReference>
<dbReference type="Pfam" id="PF00675">
    <property type="entry name" value="Peptidase_M16"/>
    <property type="match status" value="1"/>
</dbReference>
<comment type="caution">
    <text evidence="5">The sequence shown here is derived from an EMBL/GenBank/DDBJ whole genome shotgun (WGS) entry which is preliminary data.</text>
</comment>
<dbReference type="EMBL" id="PQIB02000004">
    <property type="protein sequence ID" value="RLN22030.1"/>
    <property type="molecule type" value="Genomic_DNA"/>
</dbReference>
<dbReference type="Pfam" id="PF05193">
    <property type="entry name" value="Peptidase_M16_C"/>
    <property type="match status" value="1"/>
</dbReference>
<dbReference type="FunFam" id="3.30.830.10:FF:000008">
    <property type="entry name" value="Mitochondrial-processing peptidase subunit beta"/>
    <property type="match status" value="1"/>
</dbReference>
<accession>A0A3L6SIZ3</accession>
<feature type="domain" description="Peptidase M16 N-terminal" evidence="3">
    <location>
        <begin position="79"/>
        <end position="221"/>
    </location>
</feature>
<dbReference type="InterPro" id="IPR050361">
    <property type="entry name" value="MPP/UQCRC_Complex"/>
</dbReference>
<dbReference type="GO" id="GO:0046872">
    <property type="term" value="F:metal ion binding"/>
    <property type="evidence" value="ECO:0007669"/>
    <property type="project" value="InterPro"/>
</dbReference>
<dbReference type="InterPro" id="IPR011249">
    <property type="entry name" value="Metalloenz_LuxS/M16"/>
</dbReference>
<dbReference type="OrthoDB" id="10251424at2759"/>
<sequence>MASLASAARSRRRILPYLHRLLHSAPTAAAAPSPSTSRFLRHASPVPRTPDHSPYLRFPDARVSTLPSGLRVVTQAYPAATRMASVGVWVDAGSRFELPGTNGTAHFLEHMAFKGTGRRPNAQVLEVEIEDMGARLNAYTSREQTTFFADVQARHVPVALDILSDILQHPRFPERAMQRERGVILREMEEVQGMMEEVIFDLLHAAAFRGHALGDTILGPEENIKSISKKDLEQYISTHYTCPRMVVSAAGSVSHDEVVDRVKELFTEFSTDPTTADQLVDANPAIFTGSEVRVENWKMPLAHIAIALKGASWTDPSSIPLMVIQSILGSWNRSVGVGNCSGSSLSRGVSNGNLAESLMAFNTNYRDTGIFGIYAIALPDTLHDLSRLIMAELRRLAFQVSEEEVARARNQQSAALPPASRAAVQASPKVGYRRLRGLSSWFQFLQSPSGGVSSWRQRGLQKAAHLLGGASRQQHSASQGSSRIGDSVIQGLLKSSLLLHIDGSTAVAENNGRQMLTYGRVMPFLELFARIDAVDCATIMETAKEYIIDKDIALAATGPISNLPELSWFRSETCSDDEFTRRIFFGNTQNN</sequence>
<feature type="region of interest" description="Disordered" evidence="2">
    <location>
        <begin position="26"/>
        <end position="53"/>
    </location>
</feature>
<evidence type="ECO:0000259" key="4">
    <source>
        <dbReference type="Pfam" id="PF05193"/>
    </source>
</evidence>
<dbReference type="InterPro" id="IPR007863">
    <property type="entry name" value="Peptidase_M16_C"/>
</dbReference>
<evidence type="ECO:0000313" key="6">
    <source>
        <dbReference type="Proteomes" id="UP000275267"/>
    </source>
</evidence>
<dbReference type="GO" id="GO:0005739">
    <property type="term" value="C:mitochondrion"/>
    <property type="evidence" value="ECO:0007669"/>
    <property type="project" value="TreeGrafter"/>
</dbReference>
<dbReference type="Proteomes" id="UP000275267">
    <property type="component" value="Unassembled WGS sequence"/>
</dbReference>
<feature type="domain" description="Peptidase M16 C-terminal" evidence="4">
    <location>
        <begin position="226"/>
        <end position="411"/>
    </location>
</feature>